<dbReference type="InterPro" id="IPR006597">
    <property type="entry name" value="Sel1-like"/>
</dbReference>
<dbReference type="SUPFAM" id="SSF81901">
    <property type="entry name" value="HCP-like"/>
    <property type="match status" value="1"/>
</dbReference>
<comment type="caution">
    <text evidence="2">The sequence shown here is derived from an EMBL/GenBank/DDBJ whole genome shotgun (WGS) entry which is preliminary data.</text>
</comment>
<dbReference type="Pfam" id="PF00069">
    <property type="entry name" value="Pkinase"/>
    <property type="match status" value="1"/>
</dbReference>
<keyword evidence="3" id="KW-1185">Reference proteome</keyword>
<dbReference type="Pfam" id="PF08238">
    <property type="entry name" value="Sel1"/>
    <property type="match status" value="5"/>
</dbReference>
<dbReference type="PANTHER" id="PTHR45011">
    <property type="entry name" value="DAP3-BINDING CELL DEATH ENHANCER 1"/>
    <property type="match status" value="1"/>
</dbReference>
<name>A0ABR2HEP3_9EUKA</name>
<gene>
    <name evidence="2" type="ORF">M9Y10_021373</name>
</gene>
<dbReference type="PROSITE" id="PS50011">
    <property type="entry name" value="PROTEIN_KINASE_DOM"/>
    <property type="match status" value="1"/>
</dbReference>
<organism evidence="2 3">
    <name type="scientific">Tritrichomonas musculus</name>
    <dbReference type="NCBI Taxonomy" id="1915356"/>
    <lineage>
        <taxon>Eukaryota</taxon>
        <taxon>Metamonada</taxon>
        <taxon>Parabasalia</taxon>
        <taxon>Tritrichomonadida</taxon>
        <taxon>Tritrichomonadidae</taxon>
        <taxon>Tritrichomonas</taxon>
    </lineage>
</organism>
<dbReference type="InterPro" id="IPR008271">
    <property type="entry name" value="Ser/Thr_kinase_AS"/>
</dbReference>
<proteinExistence type="predicted"/>
<dbReference type="SMART" id="SM00671">
    <property type="entry name" value="SEL1"/>
    <property type="match status" value="4"/>
</dbReference>
<dbReference type="Gene3D" id="1.25.40.10">
    <property type="entry name" value="Tetratricopeptide repeat domain"/>
    <property type="match status" value="1"/>
</dbReference>
<dbReference type="PANTHER" id="PTHR45011:SF1">
    <property type="entry name" value="DAP3-BINDING CELL DEATH ENHANCER 1"/>
    <property type="match status" value="1"/>
</dbReference>
<feature type="domain" description="Protein kinase" evidence="1">
    <location>
        <begin position="1"/>
        <end position="188"/>
    </location>
</feature>
<dbReference type="InterPro" id="IPR052748">
    <property type="entry name" value="ISR_Activator"/>
</dbReference>
<evidence type="ECO:0000313" key="3">
    <source>
        <dbReference type="Proteomes" id="UP001470230"/>
    </source>
</evidence>
<dbReference type="EMBL" id="JAPFFF010000031">
    <property type="protein sequence ID" value="KAK8845191.1"/>
    <property type="molecule type" value="Genomic_DNA"/>
</dbReference>
<dbReference type="SUPFAM" id="SSF56112">
    <property type="entry name" value="Protein kinase-like (PK-like)"/>
    <property type="match status" value="1"/>
</dbReference>
<dbReference type="Proteomes" id="UP001470230">
    <property type="component" value="Unassembled WGS sequence"/>
</dbReference>
<dbReference type="SMART" id="SM00220">
    <property type="entry name" value="S_TKc"/>
    <property type="match status" value="1"/>
</dbReference>
<reference evidence="2 3" key="1">
    <citation type="submission" date="2024-04" db="EMBL/GenBank/DDBJ databases">
        <title>Tritrichomonas musculus Genome.</title>
        <authorList>
            <person name="Alves-Ferreira E."/>
            <person name="Grigg M."/>
            <person name="Lorenzi H."/>
            <person name="Galac M."/>
        </authorList>
    </citation>
    <scope>NUCLEOTIDE SEQUENCE [LARGE SCALE GENOMIC DNA]</scope>
    <source>
        <strain evidence="2 3">EAF2021</strain>
    </source>
</reference>
<dbReference type="InterPro" id="IPR011009">
    <property type="entry name" value="Kinase-like_dom_sf"/>
</dbReference>
<protein>
    <recommendedName>
        <fullName evidence="1">Protein kinase domain-containing protein</fullName>
    </recommendedName>
</protein>
<dbReference type="InterPro" id="IPR011990">
    <property type="entry name" value="TPR-like_helical_dom_sf"/>
</dbReference>
<dbReference type="InterPro" id="IPR000719">
    <property type="entry name" value="Prot_kinase_dom"/>
</dbReference>
<accession>A0ABR2HEP3</accession>
<evidence type="ECO:0000259" key="1">
    <source>
        <dbReference type="PROSITE" id="PS50011"/>
    </source>
</evidence>
<dbReference type="CDD" id="cd00180">
    <property type="entry name" value="PKc"/>
    <property type="match status" value="1"/>
</dbReference>
<evidence type="ECO:0000313" key="2">
    <source>
        <dbReference type="EMBL" id="KAK8845191.1"/>
    </source>
</evidence>
<dbReference type="Gene3D" id="1.10.510.10">
    <property type="entry name" value="Transferase(Phosphotransferase) domain 1"/>
    <property type="match status" value="1"/>
</dbReference>
<sequence length="526" mass="61870">MIHHPLIPKFYGIGKKNKEELLLVEYIKGSSLDKISEMKLNKEEKMSIIYELLIVIEYLHLNGFIYRDLKPDNFIIDESKTLVLIDFDRMLTKDDEQITKNFCSMYIAPEIFESERYSYEVDIYSIGLIIYFIIMEKEAPKELYERNIFDDFNDEFSELGKLCEKCINIEGSNRPTIDEIIINFLKYYSSSIQNLTILNNIRQMTIQKNNLLVESDQNNSETLEEENSIQFDLNDPENQFELGLIYHNGEGVERDIVKAILFYSLAADQNHIEAQFNLGAIFHKGEGVERDFDEAIHYYTLAANQNYPQAQYYLGLIYYEGEYIKQDFNKAFYYFQLAANQNHPQAQFYLGLFYHKGTSVQQDISKAIHYYTIAADKNIIEAQLNLGLIYSKGMYSLCLAKECFIIKALILKRISKLQFVIFRFLQKMAVLDLTLFSVSFIHKGFMLKEILKKQFIIITMVPTVVMNTQKTILESFISTMNTKRILLNISKKPFMKKMTWFQCTIWHTCIFMEKKFKLILTNRLSY</sequence>
<dbReference type="PROSITE" id="PS00108">
    <property type="entry name" value="PROTEIN_KINASE_ST"/>
    <property type="match status" value="1"/>
</dbReference>